<comment type="caution">
    <text evidence="2">The sequence shown here is derived from an EMBL/GenBank/DDBJ whole genome shotgun (WGS) entry which is preliminary data.</text>
</comment>
<name>A0A2A7NHH6_MYCAG</name>
<reference evidence="1" key="3">
    <citation type="submission" date="2020-02" db="EMBL/GenBank/DDBJ databases">
        <authorList>
            <person name="Matsumoto Y."/>
            <person name="Motooka D."/>
            <person name="Nakamura S."/>
        </authorList>
    </citation>
    <scope>NUCLEOTIDE SEQUENCE</scope>
    <source>
        <strain evidence="1">JCM 6377</strain>
    </source>
</reference>
<dbReference type="EMBL" id="PDCP01000001">
    <property type="protein sequence ID" value="PEG43167.1"/>
    <property type="molecule type" value="Genomic_DNA"/>
</dbReference>
<organism evidence="2 3">
    <name type="scientific">Mycolicibacterium agri</name>
    <name type="common">Mycobacterium agri</name>
    <dbReference type="NCBI Taxonomy" id="36811"/>
    <lineage>
        <taxon>Bacteria</taxon>
        <taxon>Bacillati</taxon>
        <taxon>Actinomycetota</taxon>
        <taxon>Actinomycetes</taxon>
        <taxon>Mycobacteriales</taxon>
        <taxon>Mycobacteriaceae</taxon>
        <taxon>Mycolicibacterium</taxon>
    </lineage>
</organism>
<protein>
    <recommendedName>
        <fullName evidence="5">Phytanoyl-CoA dioxygenase</fullName>
    </recommendedName>
</protein>
<dbReference type="Proteomes" id="UP000220914">
    <property type="component" value="Unassembled WGS sequence"/>
</dbReference>
<evidence type="ECO:0008006" key="5">
    <source>
        <dbReference type="Google" id="ProtNLM"/>
    </source>
</evidence>
<dbReference type="Gene3D" id="2.60.120.620">
    <property type="entry name" value="q2cbj1_9rhob like domain"/>
    <property type="match status" value="1"/>
</dbReference>
<dbReference type="SUPFAM" id="SSF51197">
    <property type="entry name" value="Clavaminate synthase-like"/>
    <property type="match status" value="1"/>
</dbReference>
<evidence type="ECO:0000313" key="1">
    <source>
        <dbReference type="EMBL" id="GFG54434.1"/>
    </source>
</evidence>
<evidence type="ECO:0000313" key="3">
    <source>
        <dbReference type="Proteomes" id="UP000220914"/>
    </source>
</evidence>
<evidence type="ECO:0000313" key="2">
    <source>
        <dbReference type="EMBL" id="PEG43167.1"/>
    </source>
</evidence>
<reference evidence="1 4" key="2">
    <citation type="journal article" date="2019" name="Emerg. Microbes Infect.">
        <title>Comprehensive subspecies identification of 175 nontuberculous mycobacteria species based on 7547 genomic profiles.</title>
        <authorList>
            <person name="Matsumoto Y."/>
            <person name="Kinjo T."/>
            <person name="Motooka D."/>
            <person name="Nabeya D."/>
            <person name="Jung N."/>
            <person name="Uechi K."/>
            <person name="Horii T."/>
            <person name="Iida T."/>
            <person name="Fujita J."/>
            <person name="Nakamura S."/>
        </authorList>
    </citation>
    <scope>NUCLEOTIDE SEQUENCE [LARGE SCALE GENOMIC DNA]</scope>
    <source>
        <strain evidence="1 4">JCM 6377</strain>
    </source>
</reference>
<dbReference type="RefSeq" id="WP_097937740.1">
    <property type="nucleotide sequence ID" value="NZ_BLKS01000001.1"/>
</dbReference>
<dbReference type="Proteomes" id="UP000465302">
    <property type="component" value="Unassembled WGS sequence"/>
</dbReference>
<evidence type="ECO:0000313" key="4">
    <source>
        <dbReference type="Proteomes" id="UP000465302"/>
    </source>
</evidence>
<proteinExistence type="predicted"/>
<reference evidence="2 3" key="1">
    <citation type="submission" date="2017-10" db="EMBL/GenBank/DDBJ databases">
        <title>The new phylogeny of genus Mycobacterium.</title>
        <authorList>
            <person name="Tortoli E."/>
            <person name="Trovato A."/>
            <person name="Cirillo D.M."/>
        </authorList>
    </citation>
    <scope>NUCLEOTIDE SEQUENCE [LARGE SCALE GENOMIC DNA]</scope>
    <source>
        <strain evidence="2 3">CCUG37673</strain>
    </source>
</reference>
<dbReference type="OrthoDB" id="321649at2"/>
<dbReference type="EMBL" id="BLKS01000001">
    <property type="protein sequence ID" value="GFG54434.1"/>
    <property type="molecule type" value="Genomic_DNA"/>
</dbReference>
<dbReference type="AlphaFoldDB" id="A0A2A7NHH6"/>
<sequence>MTTVLFNPDLADEERRARLYRGQVLVFSASPESLALVDHARDLITEAFGQRDPQTAQYDVPVEEFASLLADLKPRFIHHPESKKRIRAVLERFGCDLDRTYFDVPRMRTSTSDDFLTTGISYAFHPHRDTWYSAPFSQLNWWIPIYPVVPENVMAFHPQYWDRPVRNGSRRYNYYEWNRTSRPTAAQHIKVDTRDQPKPEEPLQLEPQVRVVPEVGGIMLFSGNQLHSTVPNTSGQTRFSIDFRTVNIDDVQSRVEAPNIDSECTGTSLRDFLCASNFERIAEDVVVSYEGLAPANV</sequence>
<accession>A0A2A7NHH6</accession>
<gene>
    <name evidence="2" type="ORF">CQY20_00840</name>
    <name evidence="1" type="ORF">MAGR_58750</name>
</gene>
<keyword evidence="3" id="KW-1185">Reference proteome</keyword>